<dbReference type="PATRIC" id="fig|935700.4.peg.3580"/>
<gene>
    <name evidence="1" type="ORF">jaqu_34710</name>
</gene>
<dbReference type="AlphaFoldDB" id="A0A0D1D533"/>
<organism evidence="1 2">
    <name type="scientific">Jannaschia aquimarina</name>
    <dbReference type="NCBI Taxonomy" id="935700"/>
    <lineage>
        <taxon>Bacteria</taxon>
        <taxon>Pseudomonadati</taxon>
        <taxon>Pseudomonadota</taxon>
        <taxon>Alphaproteobacteria</taxon>
        <taxon>Rhodobacterales</taxon>
        <taxon>Roseobacteraceae</taxon>
        <taxon>Jannaschia</taxon>
    </lineage>
</organism>
<sequence>MEDDDLVPLAEKVATLLQLDRMRHRVGTEVDMRPLTGVSTYLTEVFERSGEIPPDATPAEIYAAMNRRIAQVQAQIYLLRLEMETRSETDPTRILADPMVVAAYGDRIESGVKTPKDYDFSSVILAHGWHGVERGGDGWHRWMRPVDGPAVACLPHLGPVPQELEIHGYVLDKDQLPTLSIRSTDREAEIVPNETAPHRFVAKVRPPEDVLSASSHVVLEFRIGEWRMPGGGDSRMLGANISRFAFRPLETASE</sequence>
<evidence type="ECO:0000313" key="1">
    <source>
        <dbReference type="EMBL" id="KIT15143.1"/>
    </source>
</evidence>
<evidence type="ECO:0000313" key="2">
    <source>
        <dbReference type="Proteomes" id="UP000032232"/>
    </source>
</evidence>
<name>A0A0D1D533_9RHOB</name>
<accession>A0A0D1D533</accession>
<proteinExistence type="predicted"/>
<reference evidence="1 2" key="1">
    <citation type="submission" date="2015-02" db="EMBL/GenBank/DDBJ databases">
        <title>Genome Sequence of Jannaschia aquimarina DSM28248, a member of the Roseobacter clade.</title>
        <authorList>
            <person name="Voget S."/>
            <person name="Daniel R."/>
        </authorList>
    </citation>
    <scope>NUCLEOTIDE SEQUENCE [LARGE SCALE GENOMIC DNA]</scope>
    <source>
        <strain evidence="1 2">GSW-M26</strain>
    </source>
</reference>
<protein>
    <submittedName>
        <fullName evidence="1">Uncharacterized protein</fullName>
    </submittedName>
</protein>
<dbReference type="EMBL" id="JYFE01000060">
    <property type="protein sequence ID" value="KIT15143.1"/>
    <property type="molecule type" value="Genomic_DNA"/>
</dbReference>
<dbReference type="OrthoDB" id="7836512at2"/>
<keyword evidence="2" id="KW-1185">Reference proteome</keyword>
<dbReference type="STRING" id="935700.jaqu_34710"/>
<comment type="caution">
    <text evidence="1">The sequence shown here is derived from an EMBL/GenBank/DDBJ whole genome shotgun (WGS) entry which is preliminary data.</text>
</comment>
<dbReference type="RefSeq" id="WP_043920195.1">
    <property type="nucleotide sequence ID" value="NZ_FZPF01000001.1"/>
</dbReference>
<dbReference type="Proteomes" id="UP000032232">
    <property type="component" value="Unassembled WGS sequence"/>
</dbReference>